<keyword evidence="4" id="KW-1015">Disulfide bond</keyword>
<dbReference type="InterPro" id="IPR036438">
    <property type="entry name" value="Insulin-like_sf"/>
</dbReference>
<proteinExistence type="inferred from homology"/>
<keyword evidence="9" id="KW-1185">Reference proteome</keyword>
<dbReference type="GO" id="GO:0005179">
    <property type="term" value="F:hormone activity"/>
    <property type="evidence" value="ECO:0007669"/>
    <property type="project" value="InterPro"/>
</dbReference>
<dbReference type="EMBL" id="OZ034829">
    <property type="protein sequence ID" value="CAL1685376.1"/>
    <property type="molecule type" value="Genomic_DNA"/>
</dbReference>
<dbReference type="PANTHER" id="PTHR46845:SF1">
    <property type="entry name" value="INSULIN-LIKE GROWTH FACTOR I"/>
    <property type="match status" value="1"/>
</dbReference>
<comment type="similarity">
    <text evidence="1 5">Belongs to the insulin family.</text>
</comment>
<dbReference type="PROSITE" id="PS00262">
    <property type="entry name" value="INSULIN"/>
    <property type="match status" value="1"/>
</dbReference>
<evidence type="ECO:0000256" key="3">
    <source>
        <dbReference type="ARBA" id="ARBA00022729"/>
    </source>
</evidence>
<evidence type="ECO:0000256" key="4">
    <source>
        <dbReference type="ARBA" id="ARBA00023157"/>
    </source>
</evidence>
<feature type="domain" description="Insulin-like" evidence="7">
    <location>
        <begin position="42"/>
        <end position="100"/>
    </location>
</feature>
<dbReference type="Pfam" id="PF00049">
    <property type="entry name" value="Insulin"/>
    <property type="match status" value="1"/>
</dbReference>
<dbReference type="PRINTS" id="PR00276">
    <property type="entry name" value="INSULINFAMLY"/>
</dbReference>
<dbReference type="InterPro" id="IPR022352">
    <property type="entry name" value="Ins/IGF/rlx"/>
</dbReference>
<evidence type="ECO:0000256" key="2">
    <source>
        <dbReference type="ARBA" id="ARBA00022685"/>
    </source>
</evidence>
<keyword evidence="2" id="KW-0165">Cleavage on pair of basic residues</keyword>
<protein>
    <recommendedName>
        <fullName evidence="7">Insulin-like domain-containing protein</fullName>
    </recommendedName>
</protein>
<evidence type="ECO:0000256" key="5">
    <source>
        <dbReference type="RuleBase" id="RU000406"/>
    </source>
</evidence>
<dbReference type="GO" id="GO:0005159">
    <property type="term" value="F:insulin-like growth factor receptor binding"/>
    <property type="evidence" value="ECO:0007669"/>
    <property type="project" value="TreeGrafter"/>
</dbReference>
<accession>A0AAV2P0M8</accession>
<organism evidence="8 9">
    <name type="scientific">Lasius platythorax</name>
    <dbReference type="NCBI Taxonomy" id="488582"/>
    <lineage>
        <taxon>Eukaryota</taxon>
        <taxon>Metazoa</taxon>
        <taxon>Ecdysozoa</taxon>
        <taxon>Arthropoda</taxon>
        <taxon>Hexapoda</taxon>
        <taxon>Insecta</taxon>
        <taxon>Pterygota</taxon>
        <taxon>Neoptera</taxon>
        <taxon>Endopterygota</taxon>
        <taxon>Hymenoptera</taxon>
        <taxon>Apocrita</taxon>
        <taxon>Aculeata</taxon>
        <taxon>Formicoidea</taxon>
        <taxon>Formicidae</taxon>
        <taxon>Formicinae</taxon>
        <taxon>Lasius</taxon>
        <taxon>Lasius</taxon>
    </lineage>
</organism>
<dbReference type="SMART" id="SM00078">
    <property type="entry name" value="IlGF"/>
    <property type="match status" value="1"/>
</dbReference>
<keyword evidence="3 6" id="KW-0732">Signal</keyword>
<evidence type="ECO:0000313" key="9">
    <source>
        <dbReference type="Proteomes" id="UP001497644"/>
    </source>
</evidence>
<dbReference type="GO" id="GO:0051897">
    <property type="term" value="P:positive regulation of phosphatidylinositol 3-kinase/protein kinase B signal transduction"/>
    <property type="evidence" value="ECO:0007669"/>
    <property type="project" value="TreeGrafter"/>
</dbReference>
<dbReference type="InterPro" id="IPR016179">
    <property type="entry name" value="Insulin-like"/>
</dbReference>
<evidence type="ECO:0000256" key="1">
    <source>
        <dbReference type="ARBA" id="ARBA00009034"/>
    </source>
</evidence>
<feature type="chain" id="PRO_5043371194" description="Insulin-like domain-containing protein" evidence="6">
    <location>
        <begin position="31"/>
        <end position="156"/>
    </location>
</feature>
<reference evidence="8" key="1">
    <citation type="submission" date="2024-04" db="EMBL/GenBank/DDBJ databases">
        <authorList>
            <consortium name="Molecular Ecology Group"/>
        </authorList>
    </citation>
    <scope>NUCLEOTIDE SEQUENCE</scope>
</reference>
<dbReference type="PANTHER" id="PTHR46845">
    <property type="entry name" value="INSULIN-LIKE GROWTH FACTOR I"/>
    <property type="match status" value="1"/>
</dbReference>
<evidence type="ECO:0000256" key="6">
    <source>
        <dbReference type="SAM" id="SignalP"/>
    </source>
</evidence>
<dbReference type="InterPro" id="IPR022353">
    <property type="entry name" value="Insulin_CS"/>
</dbReference>
<dbReference type="Proteomes" id="UP001497644">
    <property type="component" value="Chromosome 6"/>
</dbReference>
<dbReference type="GO" id="GO:0008283">
    <property type="term" value="P:cell population proliferation"/>
    <property type="evidence" value="ECO:0007669"/>
    <property type="project" value="TreeGrafter"/>
</dbReference>
<dbReference type="GO" id="GO:0043066">
    <property type="term" value="P:negative regulation of apoptotic process"/>
    <property type="evidence" value="ECO:0007669"/>
    <property type="project" value="TreeGrafter"/>
</dbReference>
<evidence type="ECO:0000313" key="8">
    <source>
        <dbReference type="EMBL" id="CAL1685376.1"/>
    </source>
</evidence>
<gene>
    <name evidence="8" type="ORF">LPLAT_LOCUS10889</name>
</gene>
<keyword evidence="5" id="KW-0964">Secreted</keyword>
<dbReference type="GO" id="GO:0008284">
    <property type="term" value="P:positive regulation of cell population proliferation"/>
    <property type="evidence" value="ECO:0007669"/>
    <property type="project" value="TreeGrafter"/>
</dbReference>
<dbReference type="SUPFAM" id="SSF56994">
    <property type="entry name" value="Insulin-like"/>
    <property type="match status" value="1"/>
</dbReference>
<feature type="signal peptide" evidence="6">
    <location>
        <begin position="1"/>
        <end position="30"/>
    </location>
</feature>
<comment type="subcellular location">
    <subcellularLocation>
        <location evidence="5">Secreted</location>
    </subcellularLocation>
</comment>
<evidence type="ECO:0000259" key="7">
    <source>
        <dbReference type="SMART" id="SM00078"/>
    </source>
</evidence>
<dbReference type="GO" id="GO:0048009">
    <property type="term" value="P:insulin-like growth factor receptor signaling pathway"/>
    <property type="evidence" value="ECO:0007669"/>
    <property type="project" value="TreeGrafter"/>
</dbReference>
<dbReference type="AlphaFoldDB" id="A0AAV2P0M8"/>
<name>A0AAV2P0M8_9HYME</name>
<dbReference type="Gene3D" id="1.10.100.10">
    <property type="entry name" value="Insulin-like"/>
    <property type="match status" value="1"/>
</dbReference>
<sequence length="156" mass="17870">MTGGDHATCKTRPVLLFALVLLSVLSAADTQVTLRKSHIRMQKLCSRSLSDALYLVCKERGYNEPFSYSGEDEPRGDSGPGLVEECCYHSCSYEQLERYCKPLPEEKRVDSRHDVIEESYIMNLPYSTMRDLSSEQSPRSEMEYVSGTIKRFARRR</sequence>
<dbReference type="GO" id="GO:0005615">
    <property type="term" value="C:extracellular space"/>
    <property type="evidence" value="ECO:0007669"/>
    <property type="project" value="TreeGrafter"/>
</dbReference>